<dbReference type="EnsemblMetazoa" id="MDOA006190-RA">
    <property type="protein sequence ID" value="MDOA006190-PA"/>
    <property type="gene ID" value="MDOA006190"/>
</dbReference>
<dbReference type="STRING" id="7370.A0A1I8MLG6"/>
<dbReference type="InterPro" id="IPR035979">
    <property type="entry name" value="RBD_domain_sf"/>
</dbReference>
<name>A0A1I8MLG6_MUSDO</name>
<accession>A0A1I8MLG6</accession>
<keyword evidence="1 2" id="KW-0694">RNA-binding</keyword>
<dbReference type="InterPro" id="IPR012677">
    <property type="entry name" value="Nucleotide-bd_a/b_plait_sf"/>
</dbReference>
<dbReference type="KEGG" id="mde:101899153"/>
<dbReference type="AlphaFoldDB" id="A0A1I8MLG6"/>
<dbReference type="SMART" id="SM00360">
    <property type="entry name" value="RRM"/>
    <property type="match status" value="1"/>
</dbReference>
<gene>
    <name evidence="4" type="primary">101899153</name>
    <name evidence="6" type="synonym">LOC101899153</name>
</gene>
<dbReference type="Gene3D" id="3.30.70.330">
    <property type="match status" value="1"/>
</dbReference>
<sequence length="87" mass="9792">MSNFIRHTYKLFVGNLPWTVGQKELQTYFSKFGHVSSAAIVYDKQQGFSKGYGFVTFSASDAYNSACNQNVHFLEGRVLSVKEANNN</sequence>
<organism evidence="4">
    <name type="scientific">Musca domestica</name>
    <name type="common">House fly</name>
    <dbReference type="NCBI Taxonomy" id="7370"/>
    <lineage>
        <taxon>Eukaryota</taxon>
        <taxon>Metazoa</taxon>
        <taxon>Ecdysozoa</taxon>
        <taxon>Arthropoda</taxon>
        <taxon>Hexapoda</taxon>
        <taxon>Insecta</taxon>
        <taxon>Pterygota</taxon>
        <taxon>Neoptera</taxon>
        <taxon>Endopterygota</taxon>
        <taxon>Diptera</taxon>
        <taxon>Brachycera</taxon>
        <taxon>Muscomorpha</taxon>
        <taxon>Muscoidea</taxon>
        <taxon>Muscidae</taxon>
        <taxon>Musca</taxon>
    </lineage>
</organism>
<proteinExistence type="predicted"/>
<dbReference type="eggNOG" id="KOG0118">
    <property type="taxonomic scope" value="Eukaryota"/>
</dbReference>
<evidence type="ECO:0000313" key="4">
    <source>
        <dbReference type="EnsemblMetazoa" id="MDOA006190-PA"/>
    </source>
</evidence>
<dbReference type="Proteomes" id="UP001652621">
    <property type="component" value="Unplaced"/>
</dbReference>
<dbReference type="SUPFAM" id="SSF54928">
    <property type="entry name" value="RNA-binding domain, RBD"/>
    <property type="match status" value="1"/>
</dbReference>
<dbReference type="PANTHER" id="PTHR48024:SF53">
    <property type="entry name" value="GEO11133P1"/>
    <property type="match status" value="1"/>
</dbReference>
<evidence type="ECO:0000256" key="1">
    <source>
        <dbReference type="ARBA" id="ARBA00022884"/>
    </source>
</evidence>
<evidence type="ECO:0000256" key="2">
    <source>
        <dbReference type="PROSITE-ProRule" id="PRU00176"/>
    </source>
</evidence>
<dbReference type="VEuPathDB" id="VectorBase:MDOA006190"/>
<dbReference type="InterPro" id="IPR000504">
    <property type="entry name" value="RRM_dom"/>
</dbReference>
<protein>
    <submittedName>
        <fullName evidence="6">SRA stem-loop-interacting RNA-binding protein, mitochondrial</fullName>
    </submittedName>
</protein>
<keyword evidence="5" id="KW-1185">Reference proteome</keyword>
<dbReference type="InterPro" id="IPR050886">
    <property type="entry name" value="RNA-binding_reg"/>
</dbReference>
<dbReference type="VEuPathDB" id="VectorBase:MDOMA2_008493"/>
<reference evidence="4" key="1">
    <citation type="submission" date="2020-05" db="UniProtKB">
        <authorList>
            <consortium name="EnsemblMetazoa"/>
        </authorList>
    </citation>
    <scope>IDENTIFICATION</scope>
    <source>
        <strain evidence="4">Aabys</strain>
    </source>
</reference>
<dbReference type="OrthoDB" id="267048at2759"/>
<dbReference type="FunFam" id="3.30.70.330:FF:000494">
    <property type="entry name" value="28 kDa ribonucleoprotein, chloroplastic"/>
    <property type="match status" value="1"/>
</dbReference>
<evidence type="ECO:0000259" key="3">
    <source>
        <dbReference type="PROSITE" id="PS50102"/>
    </source>
</evidence>
<reference evidence="6" key="2">
    <citation type="submission" date="2025-04" db="UniProtKB">
        <authorList>
            <consortium name="RefSeq"/>
        </authorList>
    </citation>
    <scope>IDENTIFICATION</scope>
    <source>
        <strain evidence="6">Aabys</strain>
    </source>
</reference>
<dbReference type="PROSITE" id="PS50102">
    <property type="entry name" value="RRM"/>
    <property type="match status" value="1"/>
</dbReference>
<dbReference type="PANTHER" id="PTHR48024">
    <property type="entry name" value="GEO13361P1-RELATED"/>
    <property type="match status" value="1"/>
</dbReference>
<feature type="domain" description="RRM" evidence="3">
    <location>
        <begin position="9"/>
        <end position="86"/>
    </location>
</feature>
<evidence type="ECO:0000313" key="6">
    <source>
        <dbReference type="RefSeq" id="XP_005191057.1"/>
    </source>
</evidence>
<dbReference type="GO" id="GO:0003723">
    <property type="term" value="F:RNA binding"/>
    <property type="evidence" value="ECO:0007669"/>
    <property type="project" value="UniProtKB-UniRule"/>
</dbReference>
<dbReference type="RefSeq" id="XP_005191057.1">
    <property type="nucleotide sequence ID" value="XM_005191000.3"/>
</dbReference>
<dbReference type="GO" id="GO:0005634">
    <property type="term" value="C:nucleus"/>
    <property type="evidence" value="ECO:0007669"/>
    <property type="project" value="TreeGrafter"/>
</dbReference>
<dbReference type="Pfam" id="PF00076">
    <property type="entry name" value="RRM_1"/>
    <property type="match status" value="1"/>
</dbReference>
<evidence type="ECO:0000313" key="5">
    <source>
        <dbReference type="Proteomes" id="UP001652621"/>
    </source>
</evidence>